<name>A0A1I0EDC2_9ACTN</name>
<reference evidence="5 6" key="1">
    <citation type="submission" date="2016-10" db="EMBL/GenBank/DDBJ databases">
        <authorList>
            <person name="de Groot N.N."/>
        </authorList>
    </citation>
    <scope>NUCLEOTIDE SEQUENCE [LARGE SCALE GENOMIC DNA]</scope>
    <source>
        <strain evidence="5 6">CGMCC 4.5598</strain>
    </source>
</reference>
<dbReference type="GO" id="GO:0008233">
    <property type="term" value="F:peptidase activity"/>
    <property type="evidence" value="ECO:0007669"/>
    <property type="project" value="UniProtKB-KW"/>
</dbReference>
<evidence type="ECO:0000256" key="2">
    <source>
        <dbReference type="ARBA" id="ARBA00022670"/>
    </source>
</evidence>
<feature type="domain" description="Prohead serine protease" evidence="4">
    <location>
        <begin position="14"/>
        <end position="156"/>
    </location>
</feature>
<keyword evidence="1" id="KW-1188">Viral release from host cell</keyword>
<keyword evidence="3" id="KW-0378">Hydrolase</keyword>
<gene>
    <name evidence="5" type="ORF">SAMN05421811_1036</name>
</gene>
<evidence type="ECO:0000259" key="4">
    <source>
        <dbReference type="Pfam" id="PF04586"/>
    </source>
</evidence>
<dbReference type="Pfam" id="PF04586">
    <property type="entry name" value="Peptidase_S78"/>
    <property type="match status" value="1"/>
</dbReference>
<dbReference type="InterPro" id="IPR054613">
    <property type="entry name" value="Peptidase_S78_dom"/>
</dbReference>
<evidence type="ECO:0000256" key="1">
    <source>
        <dbReference type="ARBA" id="ARBA00022612"/>
    </source>
</evidence>
<accession>A0A1I0EDC2</accession>
<proteinExistence type="predicted"/>
<sequence length="227" mass="25449">MPTMTVRFSQFDTWYEIDSVWEGRFLERTVKGAFKKTISENRQNVKVLFDHGYDPSVGNKVLGAIESLSEGPDGPVGEVPLFDTSYNRDLLPGLEAGVYGSSFRFRVIRDEWNDDPGRSEYNPDGIPERTIKEVRLFEFGPVTFPANPDSTAGVRSQTDIYYEHLRSREPQKVADLYERARSLRTLPTLDGSAASIPNLAPVDATRGLSASARERILALPFLTEGNK</sequence>
<keyword evidence="6" id="KW-1185">Reference proteome</keyword>
<dbReference type="STRING" id="568860.SAMN05421811_1036"/>
<evidence type="ECO:0000313" key="6">
    <source>
        <dbReference type="Proteomes" id="UP000199361"/>
    </source>
</evidence>
<evidence type="ECO:0000256" key="3">
    <source>
        <dbReference type="ARBA" id="ARBA00022801"/>
    </source>
</evidence>
<evidence type="ECO:0000313" key="5">
    <source>
        <dbReference type="EMBL" id="SET43255.1"/>
    </source>
</evidence>
<protein>
    <recommendedName>
        <fullName evidence="4">Prohead serine protease domain-containing protein</fullName>
    </recommendedName>
</protein>
<dbReference type="EMBL" id="FOHX01000003">
    <property type="protein sequence ID" value="SET43255.1"/>
    <property type="molecule type" value="Genomic_DNA"/>
</dbReference>
<dbReference type="GO" id="GO:0006508">
    <property type="term" value="P:proteolysis"/>
    <property type="evidence" value="ECO:0007669"/>
    <property type="project" value="UniProtKB-KW"/>
</dbReference>
<organism evidence="5 6">
    <name type="scientific">Nonomuraea wenchangensis</name>
    <dbReference type="NCBI Taxonomy" id="568860"/>
    <lineage>
        <taxon>Bacteria</taxon>
        <taxon>Bacillati</taxon>
        <taxon>Actinomycetota</taxon>
        <taxon>Actinomycetes</taxon>
        <taxon>Streptosporangiales</taxon>
        <taxon>Streptosporangiaceae</taxon>
        <taxon>Nonomuraea</taxon>
    </lineage>
</organism>
<dbReference type="Proteomes" id="UP000199361">
    <property type="component" value="Unassembled WGS sequence"/>
</dbReference>
<keyword evidence="2" id="KW-0645">Protease</keyword>
<dbReference type="AlphaFoldDB" id="A0A1I0EDC2"/>